<dbReference type="STRING" id="574376.BAMA_15670"/>
<dbReference type="RefSeq" id="WP_034643593.1">
    <property type="nucleotide sequence ID" value="NZ_CBCSJC010000026.1"/>
</dbReference>
<dbReference type="CDD" id="cd02696">
    <property type="entry name" value="MurNAc-LAA"/>
    <property type="match status" value="1"/>
</dbReference>
<proteinExistence type="predicted"/>
<dbReference type="GO" id="GO:0030288">
    <property type="term" value="C:outer membrane-bounded periplasmic space"/>
    <property type="evidence" value="ECO:0007669"/>
    <property type="project" value="TreeGrafter"/>
</dbReference>
<evidence type="ECO:0000259" key="2">
    <source>
        <dbReference type="SMART" id="SM00646"/>
    </source>
</evidence>
<sequence>MVKVWIDAGHGGHDSGAAGNGLLEKNIVLSIAKEMKRILVNEYGMTVGMTRESDIFLSLSQRAAKANAWGADIFVSIHCNAGGGWGFETFRMEGVNDSKTVNLQNAVHDTIMNFFGSTVRDRGKKQKNLAVLRETNMAAVLTENLFMDNVEIKKFNDSLFMNGVARAHADGVAKYYGMNVKPSTPKEESYRINIGDFDSIEWTAAALTKVKETLPDYGVWTQCVEGDYHRIIIGDFNNKQWAGDTMAKLKELGYGMWLQTV</sequence>
<dbReference type="EMBL" id="JOTN01000032">
    <property type="protein sequence ID" value="KEK17325.1"/>
    <property type="molecule type" value="Genomic_DNA"/>
</dbReference>
<dbReference type="GO" id="GO:0009253">
    <property type="term" value="P:peptidoglycan catabolic process"/>
    <property type="evidence" value="ECO:0007669"/>
    <property type="project" value="InterPro"/>
</dbReference>
<dbReference type="PANTHER" id="PTHR30404:SF0">
    <property type="entry name" value="N-ACETYLMURAMOYL-L-ALANINE AMIDASE AMIC"/>
    <property type="match status" value="1"/>
</dbReference>
<keyword evidence="1" id="KW-0378">Hydrolase</keyword>
<accession>A0A073JSN7</accession>
<name>A0A073JSN7_9BACI</name>
<dbReference type="Gene3D" id="3.40.630.40">
    <property type="entry name" value="Zn-dependent exopeptidases"/>
    <property type="match status" value="1"/>
</dbReference>
<protein>
    <recommendedName>
        <fullName evidence="2">MurNAc-LAA domain-containing protein</fullName>
    </recommendedName>
</protein>
<feature type="domain" description="MurNAc-LAA" evidence="2">
    <location>
        <begin position="63"/>
        <end position="173"/>
    </location>
</feature>
<organism evidence="3 4">
    <name type="scientific">Bacillus manliponensis</name>
    <dbReference type="NCBI Taxonomy" id="574376"/>
    <lineage>
        <taxon>Bacteria</taxon>
        <taxon>Bacillati</taxon>
        <taxon>Bacillota</taxon>
        <taxon>Bacilli</taxon>
        <taxon>Bacillales</taxon>
        <taxon>Bacillaceae</taxon>
        <taxon>Bacillus</taxon>
        <taxon>Bacillus cereus group</taxon>
    </lineage>
</organism>
<dbReference type="InterPro" id="IPR002508">
    <property type="entry name" value="MurNAc-LAA_cat"/>
</dbReference>
<reference evidence="3 4" key="1">
    <citation type="submission" date="2014-06" db="EMBL/GenBank/DDBJ databases">
        <title>Draft genome sequence of Bacillus manliponensis JCM 15802 (MCCC 1A00708).</title>
        <authorList>
            <person name="Lai Q."/>
            <person name="Liu Y."/>
            <person name="Shao Z."/>
        </authorList>
    </citation>
    <scope>NUCLEOTIDE SEQUENCE [LARGE SCALE GENOMIC DNA]</scope>
    <source>
        <strain evidence="3 4">JCM 15802</strain>
    </source>
</reference>
<evidence type="ECO:0000256" key="1">
    <source>
        <dbReference type="ARBA" id="ARBA00022801"/>
    </source>
</evidence>
<dbReference type="PANTHER" id="PTHR30404">
    <property type="entry name" value="N-ACETYLMURAMOYL-L-ALANINE AMIDASE"/>
    <property type="match status" value="1"/>
</dbReference>
<dbReference type="AlphaFoldDB" id="A0A073JSN7"/>
<dbReference type="SUPFAM" id="SSF53187">
    <property type="entry name" value="Zn-dependent exopeptidases"/>
    <property type="match status" value="1"/>
</dbReference>
<comment type="caution">
    <text evidence="3">The sequence shown here is derived from an EMBL/GenBank/DDBJ whole genome shotgun (WGS) entry which is preliminary data.</text>
</comment>
<dbReference type="GO" id="GO:0008745">
    <property type="term" value="F:N-acetylmuramoyl-L-alanine amidase activity"/>
    <property type="evidence" value="ECO:0007669"/>
    <property type="project" value="InterPro"/>
</dbReference>
<dbReference type="InterPro" id="IPR050695">
    <property type="entry name" value="N-acetylmuramoyl_amidase_3"/>
</dbReference>
<gene>
    <name evidence="3" type="ORF">BAMA_15670</name>
</gene>
<dbReference type="Proteomes" id="UP000027822">
    <property type="component" value="Unassembled WGS sequence"/>
</dbReference>
<dbReference type="eggNOG" id="COG0860">
    <property type="taxonomic scope" value="Bacteria"/>
</dbReference>
<keyword evidence="4" id="KW-1185">Reference proteome</keyword>
<evidence type="ECO:0000313" key="4">
    <source>
        <dbReference type="Proteomes" id="UP000027822"/>
    </source>
</evidence>
<evidence type="ECO:0000313" key="3">
    <source>
        <dbReference type="EMBL" id="KEK17325.1"/>
    </source>
</evidence>
<dbReference type="Pfam" id="PF01520">
    <property type="entry name" value="Amidase_3"/>
    <property type="match status" value="1"/>
</dbReference>
<dbReference type="SMART" id="SM00646">
    <property type="entry name" value="Ami_3"/>
    <property type="match status" value="1"/>
</dbReference>